<evidence type="ECO:0000313" key="4">
    <source>
        <dbReference type="EMBL" id="KAG8090967.1"/>
    </source>
</evidence>
<reference evidence="4" key="1">
    <citation type="journal article" date="2021" name="bioRxiv">
        <title>Whole Genome Assembly and Annotation of Northern Wild Rice, Zizania palustris L., Supports a Whole Genome Duplication in the Zizania Genus.</title>
        <authorList>
            <person name="Haas M."/>
            <person name="Kono T."/>
            <person name="Macchietto M."/>
            <person name="Millas R."/>
            <person name="McGilp L."/>
            <person name="Shao M."/>
            <person name="Duquette J."/>
            <person name="Hirsch C.N."/>
            <person name="Kimball J."/>
        </authorList>
    </citation>
    <scope>NUCLEOTIDE SEQUENCE</scope>
    <source>
        <tissue evidence="4">Fresh leaf tissue</tissue>
    </source>
</reference>
<protein>
    <submittedName>
        <fullName evidence="4">Uncharacterized protein</fullName>
    </submittedName>
</protein>
<evidence type="ECO:0000256" key="1">
    <source>
        <dbReference type="ARBA" id="ARBA00023015"/>
    </source>
</evidence>
<reference evidence="4" key="2">
    <citation type="submission" date="2021-02" db="EMBL/GenBank/DDBJ databases">
        <authorList>
            <person name="Kimball J.A."/>
            <person name="Haas M.W."/>
            <person name="Macchietto M."/>
            <person name="Kono T."/>
            <person name="Duquette J."/>
            <person name="Shao M."/>
        </authorList>
    </citation>
    <scope>NUCLEOTIDE SEQUENCE</scope>
    <source>
        <tissue evidence="4">Fresh leaf tissue</tissue>
    </source>
</reference>
<sequence>MGLAVFKFFSSTVEDKAKWIFDKLKDWVSSLPPAQGLERMERPATYKQWKIRHQRAGFKQLPLNQDMMKRS</sequence>
<dbReference type="AlphaFoldDB" id="A0A8J5WL89"/>
<dbReference type="Proteomes" id="UP000729402">
    <property type="component" value="Unassembled WGS sequence"/>
</dbReference>
<gene>
    <name evidence="4" type="ORF">GUJ93_ZPchr0011g27959</name>
</gene>
<comment type="caution">
    <text evidence="4">The sequence shown here is derived from an EMBL/GenBank/DDBJ whole genome shotgun (WGS) entry which is preliminary data.</text>
</comment>
<keyword evidence="2" id="KW-0804">Transcription</keyword>
<proteinExistence type="inferred from homology"/>
<keyword evidence="1" id="KW-0805">Transcription regulation</keyword>
<keyword evidence="5" id="KW-1185">Reference proteome</keyword>
<dbReference type="InterPro" id="IPR005202">
    <property type="entry name" value="TF_GRAS"/>
</dbReference>
<feature type="region of interest" description="SAW" evidence="3">
    <location>
        <begin position="33"/>
        <end position="71"/>
    </location>
</feature>
<name>A0A8J5WL89_ZIZPA</name>
<accession>A0A8J5WL89</accession>
<dbReference type="EMBL" id="JAAALK010000081">
    <property type="protein sequence ID" value="KAG8090967.1"/>
    <property type="molecule type" value="Genomic_DNA"/>
</dbReference>
<dbReference type="PROSITE" id="PS50985">
    <property type="entry name" value="GRAS"/>
    <property type="match status" value="1"/>
</dbReference>
<comment type="similarity">
    <text evidence="3">Belongs to the GRAS family.</text>
</comment>
<evidence type="ECO:0000313" key="5">
    <source>
        <dbReference type="Proteomes" id="UP000729402"/>
    </source>
</evidence>
<evidence type="ECO:0000256" key="2">
    <source>
        <dbReference type="ARBA" id="ARBA00023163"/>
    </source>
</evidence>
<evidence type="ECO:0000256" key="3">
    <source>
        <dbReference type="PROSITE-ProRule" id="PRU01191"/>
    </source>
</evidence>
<organism evidence="4 5">
    <name type="scientific">Zizania palustris</name>
    <name type="common">Northern wild rice</name>
    <dbReference type="NCBI Taxonomy" id="103762"/>
    <lineage>
        <taxon>Eukaryota</taxon>
        <taxon>Viridiplantae</taxon>
        <taxon>Streptophyta</taxon>
        <taxon>Embryophyta</taxon>
        <taxon>Tracheophyta</taxon>
        <taxon>Spermatophyta</taxon>
        <taxon>Magnoliopsida</taxon>
        <taxon>Liliopsida</taxon>
        <taxon>Poales</taxon>
        <taxon>Poaceae</taxon>
        <taxon>BOP clade</taxon>
        <taxon>Oryzoideae</taxon>
        <taxon>Oryzeae</taxon>
        <taxon>Zizaniinae</taxon>
        <taxon>Zizania</taxon>
    </lineage>
</organism>
<dbReference type="OrthoDB" id="642817at2759"/>
<comment type="caution">
    <text evidence="3">Lacks conserved residue(s) required for the propagation of feature annotation.</text>
</comment>